<evidence type="ECO:0000313" key="1">
    <source>
        <dbReference type="EMBL" id="GBN66938.1"/>
    </source>
</evidence>
<gene>
    <name evidence="1" type="ORF">AVEN_173931_1</name>
</gene>
<dbReference type="Proteomes" id="UP000499080">
    <property type="component" value="Unassembled WGS sequence"/>
</dbReference>
<dbReference type="EMBL" id="BGPR01014843">
    <property type="protein sequence ID" value="GBN66938.1"/>
    <property type="molecule type" value="Genomic_DNA"/>
</dbReference>
<dbReference type="AlphaFoldDB" id="A0A4Y2QUC7"/>
<evidence type="ECO:0000313" key="2">
    <source>
        <dbReference type="Proteomes" id="UP000499080"/>
    </source>
</evidence>
<protein>
    <submittedName>
        <fullName evidence="1">Uncharacterized protein</fullName>
    </submittedName>
</protein>
<keyword evidence="2" id="KW-1185">Reference proteome</keyword>
<proteinExistence type="predicted"/>
<comment type="caution">
    <text evidence="1">The sequence shown here is derived from an EMBL/GenBank/DDBJ whole genome shotgun (WGS) entry which is preliminary data.</text>
</comment>
<reference evidence="1 2" key="1">
    <citation type="journal article" date="2019" name="Sci. Rep.">
        <title>Orb-weaving spider Araneus ventricosus genome elucidates the spidroin gene catalogue.</title>
        <authorList>
            <person name="Kono N."/>
            <person name="Nakamura H."/>
            <person name="Ohtoshi R."/>
            <person name="Moran D.A.P."/>
            <person name="Shinohara A."/>
            <person name="Yoshida Y."/>
            <person name="Fujiwara M."/>
            <person name="Mori M."/>
            <person name="Tomita M."/>
            <person name="Arakawa K."/>
        </authorList>
    </citation>
    <scope>NUCLEOTIDE SEQUENCE [LARGE SCALE GENOMIC DNA]</scope>
</reference>
<organism evidence="1 2">
    <name type="scientific">Araneus ventricosus</name>
    <name type="common">Orbweaver spider</name>
    <name type="synonym">Epeira ventricosa</name>
    <dbReference type="NCBI Taxonomy" id="182803"/>
    <lineage>
        <taxon>Eukaryota</taxon>
        <taxon>Metazoa</taxon>
        <taxon>Ecdysozoa</taxon>
        <taxon>Arthropoda</taxon>
        <taxon>Chelicerata</taxon>
        <taxon>Arachnida</taxon>
        <taxon>Araneae</taxon>
        <taxon>Araneomorphae</taxon>
        <taxon>Entelegynae</taxon>
        <taxon>Araneoidea</taxon>
        <taxon>Araneidae</taxon>
        <taxon>Araneus</taxon>
    </lineage>
</organism>
<name>A0A4Y2QUC7_ARAVE</name>
<accession>A0A4Y2QUC7</accession>
<dbReference type="OrthoDB" id="8058698at2759"/>
<sequence length="210" mass="23368">MTANTLVTVTTWQALRTKLRTILLRTKPRGKISNPKQDLTETVIIAQRYNVSERAVAHITSAMLHAALKAVIISSGQSSEITSALIVEKNKIRREKLKVARNVKQRSMDYDPVQSLYFDGRKDESKTQTRIVREEHISLVAEPNSQYVGHVTPTSGSAHDEATVIFEYITSQLKGVFDEVDVLGCDGTNTNTGWKCGILRKLEGLTGKPM</sequence>